<comment type="caution">
    <text evidence="1">The sequence shown here is derived from an EMBL/GenBank/DDBJ whole genome shotgun (WGS) entry which is preliminary data.</text>
</comment>
<dbReference type="Proteomes" id="UP000784294">
    <property type="component" value="Unassembled WGS sequence"/>
</dbReference>
<reference evidence="1" key="1">
    <citation type="submission" date="2018-11" db="EMBL/GenBank/DDBJ databases">
        <authorList>
            <consortium name="Pathogen Informatics"/>
        </authorList>
    </citation>
    <scope>NUCLEOTIDE SEQUENCE</scope>
</reference>
<organism evidence="1 2">
    <name type="scientific">Protopolystoma xenopodis</name>
    <dbReference type="NCBI Taxonomy" id="117903"/>
    <lineage>
        <taxon>Eukaryota</taxon>
        <taxon>Metazoa</taxon>
        <taxon>Spiralia</taxon>
        <taxon>Lophotrochozoa</taxon>
        <taxon>Platyhelminthes</taxon>
        <taxon>Monogenea</taxon>
        <taxon>Polyopisthocotylea</taxon>
        <taxon>Polystomatidea</taxon>
        <taxon>Polystomatidae</taxon>
        <taxon>Protopolystoma</taxon>
    </lineage>
</organism>
<proteinExistence type="predicted"/>
<sequence>MSRGARQPESRIKAKRLQSSGEIKLRSLLHVPSDEMKVSPAIMCRQNPNLSTFNANLPSVYSGLSCFEMFILMMGLAGPSPHRTKAVSLGPAVIWVCSEVRVGSDHETTLFKSGQNGHSPSTGRQKTAVIC</sequence>
<keyword evidence="2" id="KW-1185">Reference proteome</keyword>
<accession>A0A3S5CNF1</accession>
<protein>
    <submittedName>
        <fullName evidence="1">Uncharacterized protein</fullName>
    </submittedName>
</protein>
<gene>
    <name evidence="1" type="ORF">PXEA_LOCUS28670</name>
</gene>
<evidence type="ECO:0000313" key="2">
    <source>
        <dbReference type="Proteomes" id="UP000784294"/>
    </source>
</evidence>
<name>A0A3S5CNF1_9PLAT</name>
<evidence type="ECO:0000313" key="1">
    <source>
        <dbReference type="EMBL" id="VEL35230.1"/>
    </source>
</evidence>
<dbReference type="AlphaFoldDB" id="A0A3S5CNF1"/>
<dbReference type="EMBL" id="CAAALY010249354">
    <property type="protein sequence ID" value="VEL35230.1"/>
    <property type="molecule type" value="Genomic_DNA"/>
</dbReference>